<comment type="caution">
    <text evidence="2">The sequence shown here is derived from an EMBL/GenBank/DDBJ whole genome shotgun (WGS) entry which is preliminary data.</text>
</comment>
<dbReference type="PANTHER" id="PTHR47332">
    <property type="entry name" value="SET DOMAIN-CONTAINING PROTEIN 5"/>
    <property type="match status" value="1"/>
</dbReference>
<feature type="domain" description="SET" evidence="1">
    <location>
        <begin position="8"/>
        <end position="150"/>
    </location>
</feature>
<dbReference type="PROSITE" id="PS50280">
    <property type="entry name" value="SET"/>
    <property type="match status" value="1"/>
</dbReference>
<dbReference type="EMBL" id="JAXOVC010000010">
    <property type="protein sequence ID" value="KAK4496365.1"/>
    <property type="molecule type" value="Genomic_DNA"/>
</dbReference>
<evidence type="ECO:0000313" key="3">
    <source>
        <dbReference type="Proteomes" id="UP001305779"/>
    </source>
</evidence>
<name>A0ABR0E4S0_ZASCE</name>
<accession>A0ABR0E4S0</accession>
<keyword evidence="3" id="KW-1185">Reference proteome</keyword>
<organism evidence="2 3">
    <name type="scientific">Zasmidium cellare</name>
    <name type="common">Wine cellar mold</name>
    <name type="synonym">Racodium cellare</name>
    <dbReference type="NCBI Taxonomy" id="395010"/>
    <lineage>
        <taxon>Eukaryota</taxon>
        <taxon>Fungi</taxon>
        <taxon>Dikarya</taxon>
        <taxon>Ascomycota</taxon>
        <taxon>Pezizomycotina</taxon>
        <taxon>Dothideomycetes</taxon>
        <taxon>Dothideomycetidae</taxon>
        <taxon>Mycosphaerellales</taxon>
        <taxon>Mycosphaerellaceae</taxon>
        <taxon>Zasmidium</taxon>
    </lineage>
</organism>
<dbReference type="CDD" id="cd20071">
    <property type="entry name" value="SET_SMYD"/>
    <property type="match status" value="1"/>
</dbReference>
<reference evidence="2 3" key="1">
    <citation type="journal article" date="2023" name="G3 (Bethesda)">
        <title>A chromosome-level genome assembly of Zasmidium syzygii isolated from banana leaves.</title>
        <authorList>
            <person name="van Westerhoven A.C."/>
            <person name="Mehrabi R."/>
            <person name="Talebi R."/>
            <person name="Steentjes M.B.F."/>
            <person name="Corcolon B."/>
            <person name="Chong P.A."/>
            <person name="Kema G.H.J."/>
            <person name="Seidl M.F."/>
        </authorList>
    </citation>
    <scope>NUCLEOTIDE SEQUENCE [LARGE SCALE GENOMIC DNA]</scope>
    <source>
        <strain evidence="2 3">P124</strain>
    </source>
</reference>
<evidence type="ECO:0000259" key="1">
    <source>
        <dbReference type="PROSITE" id="PS50280"/>
    </source>
</evidence>
<dbReference type="SMART" id="SM00317">
    <property type="entry name" value="SET"/>
    <property type="match status" value="1"/>
</dbReference>
<dbReference type="Proteomes" id="UP001305779">
    <property type="component" value="Unassembled WGS sequence"/>
</dbReference>
<dbReference type="InterPro" id="IPR046341">
    <property type="entry name" value="SET_dom_sf"/>
</dbReference>
<dbReference type="PANTHER" id="PTHR47332:SF2">
    <property type="entry name" value="SET-6"/>
    <property type="match status" value="1"/>
</dbReference>
<gene>
    <name evidence="2" type="ORF">PRZ48_012345</name>
</gene>
<sequence>MATSEEQYPFAIRPIPNKGYGCIATRPIAPGEIIYQEATIMHIPVPAQTLTETHINTAFAALPESQKESVLGLHEGIHRTDLHSKVMRIFKANTFGDGSACWLHPTISRFNHSCVPNATTHNDPCCLGDEAQIVAEKEIAEGEEIFFSYNNEMYEITTARQRKVLLEKQYGFECDCKACGGGEEGRVRDQRRVLIKALRARLHGLQTSDFRFLDDGGGEENEVAEMDLWVKEVPLKEKLPAEKRVAYNVLLGNLREAEGMPTEDIAVSYWHAAEAMLDQMMQMPDVVVLQWAKNVEHYMEKAIEVNERVRTPYDHESQTLRSAWKAMQSRPCLKVALAFLDGGLKVKGHDLMSVDDEEPFAIQITKTGGLVELYEYECNELFEARDDISVASQEDELPPDGILRTIRKKMSTEKLRSHIASHGVYKVIGAALTCAAPVAAYWMMR</sequence>
<evidence type="ECO:0000313" key="2">
    <source>
        <dbReference type="EMBL" id="KAK4496365.1"/>
    </source>
</evidence>
<dbReference type="InterPro" id="IPR001214">
    <property type="entry name" value="SET_dom"/>
</dbReference>
<dbReference type="Pfam" id="PF00856">
    <property type="entry name" value="SET"/>
    <property type="match status" value="1"/>
</dbReference>
<dbReference type="InterPro" id="IPR053185">
    <property type="entry name" value="SET_domain_protein"/>
</dbReference>
<dbReference type="Gene3D" id="2.170.270.10">
    <property type="entry name" value="SET domain"/>
    <property type="match status" value="1"/>
</dbReference>
<protein>
    <recommendedName>
        <fullName evidence="1">SET domain-containing protein</fullName>
    </recommendedName>
</protein>
<dbReference type="SUPFAM" id="SSF82199">
    <property type="entry name" value="SET domain"/>
    <property type="match status" value="1"/>
</dbReference>
<proteinExistence type="predicted"/>